<dbReference type="SMR" id="A0A832WPB0"/>
<dbReference type="SUPFAM" id="SSF55282">
    <property type="entry name" value="RL5-like"/>
    <property type="match status" value="1"/>
</dbReference>
<dbReference type="InterPro" id="IPR002739">
    <property type="entry name" value="PAB1135-like"/>
</dbReference>
<dbReference type="Pfam" id="PF01877">
    <property type="entry name" value="RNA_binding"/>
    <property type="match status" value="1"/>
</dbReference>
<dbReference type="InterPro" id="IPR022803">
    <property type="entry name" value="Ribosomal_uL5_dom_sf"/>
</dbReference>
<dbReference type="Gene3D" id="3.30.1440.10">
    <property type="match status" value="1"/>
</dbReference>
<comment type="similarity">
    <text evidence="1">Belongs to the UPF0201 family.</text>
</comment>
<dbReference type="HAMAP" id="MF_01112">
    <property type="entry name" value="UPF0201"/>
    <property type="match status" value="1"/>
</dbReference>
<evidence type="ECO:0000313" key="2">
    <source>
        <dbReference type="EMBL" id="HII70444.1"/>
    </source>
</evidence>
<dbReference type="PANTHER" id="PTHR39652:SF1">
    <property type="entry name" value="UPF0201 PROTEIN TK1335"/>
    <property type="match status" value="1"/>
</dbReference>
<dbReference type="AlphaFoldDB" id="A0A832WPB0"/>
<dbReference type="Proteomes" id="UP000619545">
    <property type="component" value="Unassembled WGS sequence"/>
</dbReference>
<dbReference type="RefSeq" id="WP_011018769.1">
    <property type="nucleotide sequence ID" value="NZ_DUJS01000004.1"/>
</dbReference>
<dbReference type="PANTHER" id="PTHR39652">
    <property type="entry name" value="UPF0201 PROTEIN TK1335"/>
    <property type="match status" value="1"/>
</dbReference>
<evidence type="ECO:0000256" key="1">
    <source>
        <dbReference type="HAMAP-Rule" id="MF_01112"/>
    </source>
</evidence>
<protein>
    <recommendedName>
        <fullName evidence="1">UPF0201 protein HA336_04345</fullName>
    </recommendedName>
</protein>
<dbReference type="EMBL" id="DUJS01000004">
    <property type="protein sequence ID" value="HII70444.1"/>
    <property type="molecule type" value="Genomic_DNA"/>
</dbReference>
<proteinExistence type="inferred from homology"/>
<accession>A0A832WPB0</accession>
<sequence>MISRVVLTTYVYPTEDEEKVRKAVGNLFDLEMFEEREEEMGDLRRLEFVCEGPQARLSLGRIYELLREQEILDAARRVLREGVTAEGSILFHLNKQAAFAGSVSFAEGGESPLGPIVVEVFPERPEDVEKVIDWLAPETIDGKPIYEVKKPRLREEELE</sequence>
<dbReference type="GeneID" id="1477702"/>
<dbReference type="OMA" id="EAYVYPT"/>
<organism evidence="2 3">
    <name type="scientific">Methanopyrus kandleri</name>
    <dbReference type="NCBI Taxonomy" id="2320"/>
    <lineage>
        <taxon>Archaea</taxon>
        <taxon>Methanobacteriati</taxon>
        <taxon>Methanobacteriota</taxon>
        <taxon>Methanomada group</taxon>
        <taxon>Methanopyri</taxon>
        <taxon>Methanopyrales</taxon>
        <taxon>Methanopyraceae</taxon>
        <taxon>Methanopyrus</taxon>
    </lineage>
</organism>
<evidence type="ECO:0000313" key="3">
    <source>
        <dbReference type="Proteomes" id="UP000619545"/>
    </source>
</evidence>
<name>A0A832WPB0_9EURY</name>
<gene>
    <name evidence="2" type="ORF">HA336_04345</name>
</gene>
<comment type="caution">
    <text evidence="2">The sequence shown here is derived from an EMBL/GenBank/DDBJ whole genome shotgun (WGS) entry which is preliminary data.</text>
</comment>
<reference evidence="2" key="1">
    <citation type="journal article" date="2020" name="bioRxiv">
        <title>A rank-normalized archaeal taxonomy based on genome phylogeny resolves widespread incomplete and uneven classifications.</title>
        <authorList>
            <person name="Rinke C."/>
            <person name="Chuvochina M."/>
            <person name="Mussig A.J."/>
            <person name="Chaumeil P.-A."/>
            <person name="Waite D.W."/>
            <person name="Whitman W.B."/>
            <person name="Parks D.H."/>
            <person name="Hugenholtz P."/>
        </authorList>
    </citation>
    <scope>NUCLEOTIDE SEQUENCE</scope>
    <source>
        <strain evidence="2">UBA8853</strain>
    </source>
</reference>